<dbReference type="EMBL" id="UINC01223232">
    <property type="protein sequence ID" value="SVE52339.1"/>
    <property type="molecule type" value="Genomic_DNA"/>
</dbReference>
<gene>
    <name evidence="1" type="ORF">METZ01_LOCUS505193</name>
</gene>
<dbReference type="AlphaFoldDB" id="A0A383E6X3"/>
<proteinExistence type="predicted"/>
<evidence type="ECO:0000313" key="1">
    <source>
        <dbReference type="EMBL" id="SVE52339.1"/>
    </source>
</evidence>
<accession>A0A383E6X3</accession>
<reference evidence="1" key="1">
    <citation type="submission" date="2018-05" db="EMBL/GenBank/DDBJ databases">
        <authorList>
            <person name="Lanie J.A."/>
            <person name="Ng W.-L."/>
            <person name="Kazmierczak K.M."/>
            <person name="Andrzejewski T.M."/>
            <person name="Davidsen T.M."/>
            <person name="Wayne K.J."/>
            <person name="Tettelin H."/>
            <person name="Glass J.I."/>
            <person name="Rusch D."/>
            <person name="Podicherti R."/>
            <person name="Tsui H.-C.T."/>
            <person name="Winkler M.E."/>
        </authorList>
    </citation>
    <scope>NUCLEOTIDE SEQUENCE</scope>
</reference>
<name>A0A383E6X3_9ZZZZ</name>
<organism evidence="1">
    <name type="scientific">marine metagenome</name>
    <dbReference type="NCBI Taxonomy" id="408172"/>
    <lineage>
        <taxon>unclassified sequences</taxon>
        <taxon>metagenomes</taxon>
        <taxon>ecological metagenomes</taxon>
    </lineage>
</organism>
<feature type="non-terminal residue" evidence="1">
    <location>
        <position position="118"/>
    </location>
</feature>
<protein>
    <submittedName>
        <fullName evidence="1">Uncharacterized protein</fullName>
    </submittedName>
</protein>
<sequence>MTEWRNFLQEGRYEAATTELTRKLMPWVKFLITDILPKYIGKEPNKRDPNGVYITTPQKYEKGKGLPKELEDKMFKAEFKFHIDPKLFEETGDKFQIGGAFMSDPDSREYSFLQINTY</sequence>